<sequence length="44" mass="4808">MVSPHKEKRRHAILVAFLISLAIFSLNRGLAYAATDTTLPSIAI</sequence>
<gene>
    <name evidence="1" type="ORF">MELA_03044</name>
</gene>
<evidence type="ECO:0000313" key="1">
    <source>
        <dbReference type="EMBL" id="VUZ86639.1"/>
    </source>
</evidence>
<protein>
    <submittedName>
        <fullName evidence="1">Uncharacterized protein</fullName>
    </submittedName>
</protein>
<name>A0A564ZMT4_9BACT</name>
<evidence type="ECO:0000313" key="2">
    <source>
        <dbReference type="Proteomes" id="UP000334340"/>
    </source>
</evidence>
<accession>A0A564ZMT4</accession>
<dbReference type="Proteomes" id="UP000334340">
    <property type="component" value="Unassembled WGS sequence"/>
</dbReference>
<dbReference type="EMBL" id="CABIKM010000081">
    <property type="protein sequence ID" value="VUZ86639.1"/>
    <property type="molecule type" value="Genomic_DNA"/>
</dbReference>
<keyword evidence="2" id="KW-1185">Reference proteome</keyword>
<dbReference type="AlphaFoldDB" id="A0A564ZMT4"/>
<feature type="non-terminal residue" evidence="1">
    <location>
        <position position="44"/>
    </location>
</feature>
<organism evidence="1 2">
    <name type="scientific">Candidatus Methylomirabilis lanthanidiphila</name>
    <dbReference type="NCBI Taxonomy" id="2211376"/>
    <lineage>
        <taxon>Bacteria</taxon>
        <taxon>Candidatus Methylomirabilota</taxon>
        <taxon>Candidatus Methylomirabilia</taxon>
        <taxon>Candidatus Methylomirabilales</taxon>
        <taxon>Candidatus Methylomirabilaceae</taxon>
        <taxon>Candidatus Methylomirabilis</taxon>
    </lineage>
</organism>
<reference evidence="1 2" key="1">
    <citation type="submission" date="2019-07" db="EMBL/GenBank/DDBJ databases">
        <authorList>
            <person name="Cremers G."/>
        </authorList>
    </citation>
    <scope>NUCLEOTIDE SEQUENCE [LARGE SCALE GENOMIC DNA]</scope>
</reference>
<proteinExistence type="predicted"/>